<dbReference type="InterPro" id="IPR012910">
    <property type="entry name" value="Plug_dom"/>
</dbReference>
<dbReference type="PANTHER" id="PTHR32552:SF81">
    <property type="entry name" value="TONB-DEPENDENT OUTER MEMBRANE RECEPTOR"/>
    <property type="match status" value="1"/>
</dbReference>
<evidence type="ECO:0000256" key="11">
    <source>
        <dbReference type="PROSITE-ProRule" id="PRU01360"/>
    </source>
</evidence>
<feature type="domain" description="TonB-dependent receptor-like beta-barrel" evidence="14">
    <location>
        <begin position="266"/>
        <end position="739"/>
    </location>
</feature>
<organism evidence="16 17">
    <name type="scientific">Komagataeibacter medellinensis (strain NBRC 3288 / BCRC 11682 / LMG 1693 / Kondo 51)</name>
    <name type="common">Gluconacetobacter medellinensis</name>
    <dbReference type="NCBI Taxonomy" id="634177"/>
    <lineage>
        <taxon>Bacteria</taxon>
        <taxon>Pseudomonadati</taxon>
        <taxon>Pseudomonadota</taxon>
        <taxon>Alphaproteobacteria</taxon>
        <taxon>Acetobacterales</taxon>
        <taxon>Acetobacteraceae</taxon>
        <taxon>Komagataeibacter</taxon>
    </lineage>
</organism>
<feature type="chain" id="PRO_5003431153" evidence="13">
    <location>
        <begin position="23"/>
        <end position="774"/>
    </location>
</feature>
<evidence type="ECO:0000256" key="12">
    <source>
        <dbReference type="RuleBase" id="RU003357"/>
    </source>
</evidence>
<keyword evidence="4" id="KW-0410">Iron transport</keyword>
<dbReference type="HOGENOM" id="CLU_008287_15_0_5"/>
<proteinExistence type="inferred from homology"/>
<keyword evidence="10 11" id="KW-0998">Cell outer membrane</keyword>
<evidence type="ECO:0000313" key="17">
    <source>
        <dbReference type="Proteomes" id="UP000009044"/>
    </source>
</evidence>
<dbReference type="EMBL" id="AP012159">
    <property type="protein sequence ID" value="BAK83868.1"/>
    <property type="molecule type" value="Genomic_DNA"/>
</dbReference>
<dbReference type="AlphaFoldDB" id="G2I6X1"/>
<dbReference type="Gene3D" id="2.40.170.20">
    <property type="entry name" value="TonB-dependent receptor, beta-barrel domain"/>
    <property type="match status" value="1"/>
</dbReference>
<sequence length="774" mass="85686">MTRQIQLRHRSVLLICGLALSAAGLDKQASARQVSAESSSLTPQKNRVLVKAVPDSVGAGKGMEHEEILVHGSRGSAARLEHTGVAISRLDHATLAQAGVTTINDLQRLVPNLQVENAFGGGQPQFHLRGVGFFDYGSNNMPDVMTYVDGVAYPFGIMTQGVMFDVSEVEVERGPTGATSGRNTTGGDIDIVTAEPTHKWSAGVMEDIANYARSKTDLYVSGPLSKTVTFRLSAETNHGGGYEFNRTTGEHIGNANRGAVRGKLNWAVDDTTTVSLNGHWSIDDSDATPGYLIKPFTTELGAGVTMPADSNHYATGWGISPQFAKMIGVANDAKPFRKNQSWGIDISVKKDFSWARFTSISAFEAMYRHEMNDWDATQSAEADNYFDTNMTVFSQEFRLTSHTSGPFTWAAGLYFYNANMQDEMVTDYMSTHSFINTTRYGQTDTSFSEFGQLTYHPFHNFRVILGVRHENEWKYLNNFYTQRSTLGPATRYDRSTGMDQVSGKVGLEYNVTPHILTYFNIRRGVKEGGFSAYNLTSPSQIAPFKPEWLLAYELGFKAAMFNNRFHLTGAAFKYDYHDQQVQSAVVDSVLGPIGKIVNAPSSSIWGVELEAQAEPIHGLHLSQTFGYEQGQYTQFQIANLTATEAQHAQTGGAWRAVYTNMAGHDMGFPKLTLNGSASYDIHIAGKYVLTPEADYSYRSQETAVLLGPLFNIKPYFLLNTSLTFRPEHGRWSVTGYVQNALNRTYDLTRNFFTTSDFGIVGPPRFYGARMSYTY</sequence>
<feature type="domain" description="TonB-dependent receptor plug" evidence="15">
    <location>
        <begin position="81"/>
        <end position="187"/>
    </location>
</feature>
<dbReference type="InterPro" id="IPR036942">
    <property type="entry name" value="Beta-barrel_TonB_sf"/>
</dbReference>
<comment type="similarity">
    <text evidence="11 12">Belongs to the TonB-dependent receptor family.</text>
</comment>
<name>G2I6X1_KOMMN</name>
<accession>G2I6X1</accession>
<keyword evidence="9 11" id="KW-0472">Membrane</keyword>
<keyword evidence="6" id="KW-0408">Iron</keyword>
<keyword evidence="8 12" id="KW-0798">TonB box</keyword>
<dbReference type="SUPFAM" id="SSF56935">
    <property type="entry name" value="Porins"/>
    <property type="match status" value="1"/>
</dbReference>
<evidence type="ECO:0000313" key="16">
    <source>
        <dbReference type="EMBL" id="BAK83868.1"/>
    </source>
</evidence>
<keyword evidence="7" id="KW-0406">Ion transport</keyword>
<evidence type="ECO:0000256" key="6">
    <source>
        <dbReference type="ARBA" id="ARBA00023004"/>
    </source>
</evidence>
<dbReference type="InterPro" id="IPR000531">
    <property type="entry name" value="Beta-barrel_TonB"/>
</dbReference>
<dbReference type="GO" id="GO:0006826">
    <property type="term" value="P:iron ion transport"/>
    <property type="evidence" value="ECO:0007669"/>
    <property type="project" value="UniProtKB-KW"/>
</dbReference>
<reference evidence="17" key="1">
    <citation type="journal article" date="2011" name="J. Bacteriol.">
        <title>Complete genome sequence of NBRC 3288, a unique cellulose-nonproducing strain of Gluconacetobacter xylinus isolated from vinegar.</title>
        <authorList>
            <person name="Ogino H."/>
            <person name="Azuma Y."/>
            <person name="Hosoyama A."/>
            <person name="Nakazawa H."/>
            <person name="Matsutani M."/>
            <person name="Hasegawa A."/>
            <person name="Otsuyama K."/>
            <person name="Matsushita K."/>
            <person name="Fujita N."/>
            <person name="Shirai M."/>
        </authorList>
    </citation>
    <scope>NUCLEOTIDE SEQUENCE [LARGE SCALE GENOMIC DNA]</scope>
    <source>
        <strain evidence="17">NBRC 3288 / BCRC 11682 / LMG 1693</strain>
    </source>
</reference>
<evidence type="ECO:0000256" key="2">
    <source>
        <dbReference type="ARBA" id="ARBA00022448"/>
    </source>
</evidence>
<dbReference type="GO" id="GO:0009279">
    <property type="term" value="C:cell outer membrane"/>
    <property type="evidence" value="ECO:0007669"/>
    <property type="project" value="UniProtKB-SubCell"/>
</dbReference>
<dbReference type="InterPro" id="IPR039426">
    <property type="entry name" value="TonB-dep_rcpt-like"/>
</dbReference>
<evidence type="ECO:0000256" key="8">
    <source>
        <dbReference type="ARBA" id="ARBA00023077"/>
    </source>
</evidence>
<keyword evidence="2 11" id="KW-0813">Transport</keyword>
<evidence type="ECO:0000256" key="13">
    <source>
        <dbReference type="SAM" id="SignalP"/>
    </source>
</evidence>
<dbReference type="STRING" id="634177.GLX_14560"/>
<evidence type="ECO:0000256" key="7">
    <source>
        <dbReference type="ARBA" id="ARBA00023065"/>
    </source>
</evidence>
<gene>
    <name evidence="16" type="ordered locus">GLX_14560</name>
</gene>
<keyword evidence="3 11" id="KW-1134">Transmembrane beta strand</keyword>
<dbReference type="RefSeq" id="WP_014105411.1">
    <property type="nucleotide sequence ID" value="NC_016027.1"/>
</dbReference>
<dbReference type="KEGG" id="gxy:GLX_14560"/>
<feature type="signal peptide" evidence="13">
    <location>
        <begin position="1"/>
        <end position="22"/>
    </location>
</feature>
<protein>
    <submittedName>
        <fullName evidence="16">TonB-dependent receptor</fullName>
    </submittedName>
</protein>
<dbReference type="Proteomes" id="UP000009044">
    <property type="component" value="Chromosome"/>
</dbReference>
<evidence type="ECO:0000259" key="14">
    <source>
        <dbReference type="Pfam" id="PF00593"/>
    </source>
</evidence>
<dbReference type="PATRIC" id="fig|634177.7.peg.1669"/>
<comment type="subcellular location">
    <subcellularLocation>
        <location evidence="1 11">Cell outer membrane</location>
        <topology evidence="1 11">Multi-pass membrane protein</topology>
    </subcellularLocation>
</comment>
<dbReference type="eggNOG" id="COG4773">
    <property type="taxonomic scope" value="Bacteria"/>
</dbReference>
<evidence type="ECO:0000256" key="3">
    <source>
        <dbReference type="ARBA" id="ARBA00022452"/>
    </source>
</evidence>
<evidence type="ECO:0000256" key="10">
    <source>
        <dbReference type="ARBA" id="ARBA00023237"/>
    </source>
</evidence>
<dbReference type="Pfam" id="PF00593">
    <property type="entry name" value="TonB_dep_Rec_b-barrel"/>
    <property type="match status" value="1"/>
</dbReference>
<keyword evidence="13" id="KW-0732">Signal</keyword>
<dbReference type="PROSITE" id="PS52016">
    <property type="entry name" value="TONB_DEPENDENT_REC_3"/>
    <property type="match status" value="1"/>
</dbReference>
<dbReference type="PANTHER" id="PTHR32552">
    <property type="entry name" value="FERRICHROME IRON RECEPTOR-RELATED"/>
    <property type="match status" value="1"/>
</dbReference>
<keyword evidence="16" id="KW-0675">Receptor</keyword>
<evidence type="ECO:0000256" key="5">
    <source>
        <dbReference type="ARBA" id="ARBA00022692"/>
    </source>
</evidence>
<evidence type="ECO:0000256" key="4">
    <source>
        <dbReference type="ARBA" id="ARBA00022496"/>
    </source>
</evidence>
<evidence type="ECO:0000256" key="1">
    <source>
        <dbReference type="ARBA" id="ARBA00004571"/>
    </source>
</evidence>
<dbReference type="Pfam" id="PF07715">
    <property type="entry name" value="Plug"/>
    <property type="match status" value="1"/>
</dbReference>
<evidence type="ECO:0000259" key="15">
    <source>
        <dbReference type="Pfam" id="PF07715"/>
    </source>
</evidence>
<evidence type="ECO:0000256" key="9">
    <source>
        <dbReference type="ARBA" id="ARBA00023136"/>
    </source>
</evidence>
<keyword evidence="5 11" id="KW-0812">Transmembrane</keyword>